<dbReference type="EMBL" id="JAMSKV010000014">
    <property type="protein sequence ID" value="MCQ8279686.1"/>
    <property type="molecule type" value="Genomic_DNA"/>
</dbReference>
<evidence type="ECO:0000313" key="3">
    <source>
        <dbReference type="Proteomes" id="UP001524587"/>
    </source>
</evidence>
<evidence type="ECO:0008006" key="4">
    <source>
        <dbReference type="Google" id="ProtNLM"/>
    </source>
</evidence>
<dbReference type="PROSITE" id="PS51257">
    <property type="entry name" value="PROKAR_LIPOPROTEIN"/>
    <property type="match status" value="1"/>
</dbReference>
<feature type="chain" id="PRO_5046624740" description="DUF4878 domain-containing protein" evidence="1">
    <location>
        <begin position="23"/>
        <end position="112"/>
    </location>
</feature>
<dbReference type="Proteomes" id="UP001524587">
    <property type="component" value="Unassembled WGS sequence"/>
</dbReference>
<keyword evidence="1" id="KW-0732">Signal</keyword>
<organism evidence="2 3">
    <name type="scientific">Endosaccharibacter trunci</name>
    <dbReference type="NCBI Taxonomy" id="2812733"/>
    <lineage>
        <taxon>Bacteria</taxon>
        <taxon>Pseudomonadati</taxon>
        <taxon>Pseudomonadota</taxon>
        <taxon>Alphaproteobacteria</taxon>
        <taxon>Acetobacterales</taxon>
        <taxon>Acetobacteraceae</taxon>
        <taxon>Endosaccharibacter</taxon>
    </lineage>
</organism>
<reference evidence="2 3" key="1">
    <citation type="submission" date="2022-06" db="EMBL/GenBank/DDBJ databases">
        <title>Endosaccharibacter gen. nov., sp. nov., endophytic bacteria isolated from sugarcane.</title>
        <authorList>
            <person name="Pitiwittayakul N."/>
            <person name="Yukphan P."/>
            <person name="Charoenyingcharoen P."/>
            <person name="Tanasupawat S."/>
        </authorList>
    </citation>
    <scope>NUCLEOTIDE SEQUENCE [LARGE SCALE GENOMIC DNA]</scope>
    <source>
        <strain evidence="2 3">KSS8</strain>
    </source>
</reference>
<name>A0ABT1W9W9_9PROT</name>
<evidence type="ECO:0000256" key="1">
    <source>
        <dbReference type="SAM" id="SignalP"/>
    </source>
</evidence>
<dbReference type="RefSeq" id="WP_422865169.1">
    <property type="nucleotide sequence ID" value="NZ_JAMSKV010000014.1"/>
</dbReference>
<proteinExistence type="predicted"/>
<comment type="caution">
    <text evidence="2">The sequence shown here is derived from an EMBL/GenBank/DDBJ whole genome shotgun (WGS) entry which is preliminary data.</text>
</comment>
<sequence length="112" mass="11607">MFKAASFKPAYLVLALPLAASACGQSGAPTKSDIQQVVTAKMEQANKDASDNSLGLLKGPYDVNNFAVTGADCTPKENGIYTCAVTAQSKGGTNTATLSFKKTNGVWTLVTN</sequence>
<evidence type="ECO:0000313" key="2">
    <source>
        <dbReference type="EMBL" id="MCQ8279686.1"/>
    </source>
</evidence>
<feature type="signal peptide" evidence="1">
    <location>
        <begin position="1"/>
        <end position="22"/>
    </location>
</feature>
<gene>
    <name evidence="2" type="ORF">NFI95_14670</name>
</gene>
<accession>A0ABT1W9W9</accession>
<protein>
    <recommendedName>
        <fullName evidence="4">DUF4878 domain-containing protein</fullName>
    </recommendedName>
</protein>
<keyword evidence="3" id="KW-1185">Reference proteome</keyword>